<dbReference type="PANTHER" id="PTHR24291">
    <property type="entry name" value="CYTOCHROME P450 FAMILY 4"/>
    <property type="match status" value="1"/>
</dbReference>
<dbReference type="Gene3D" id="1.10.630.10">
    <property type="entry name" value="Cytochrome P450"/>
    <property type="match status" value="1"/>
</dbReference>
<dbReference type="PRINTS" id="PR00463">
    <property type="entry name" value="EP450I"/>
</dbReference>
<dbReference type="PRINTS" id="PR00385">
    <property type="entry name" value="P450"/>
</dbReference>
<evidence type="ECO:0000256" key="1">
    <source>
        <dbReference type="ARBA" id="ARBA00010617"/>
    </source>
</evidence>
<name>A0A7M2TBJ1_STRCW</name>
<comment type="similarity">
    <text evidence="1">Belongs to the cytochrome P450 family.</text>
</comment>
<feature type="binding site" description="axial binding residue" evidence="7">
    <location>
        <position position="403"/>
    </location>
    <ligand>
        <name>heme</name>
        <dbReference type="ChEBI" id="CHEBI:30413"/>
    </ligand>
    <ligandPart>
        <name>Fe</name>
        <dbReference type="ChEBI" id="CHEBI:18248"/>
    </ligandPart>
</feature>
<dbReference type="GO" id="GO:0004497">
    <property type="term" value="F:monooxygenase activity"/>
    <property type="evidence" value="ECO:0007669"/>
    <property type="project" value="UniProtKB-KW"/>
</dbReference>
<accession>A0A7M2TBJ1</accession>
<dbReference type="InterPro" id="IPR002401">
    <property type="entry name" value="Cyt_P450_E_grp-I"/>
</dbReference>
<dbReference type="AlphaFoldDB" id="A0A7M2TBJ1"/>
<dbReference type="InterPro" id="IPR036396">
    <property type="entry name" value="Cyt_P450_sf"/>
</dbReference>
<dbReference type="InterPro" id="IPR050196">
    <property type="entry name" value="Cytochrome_P450_Monoox"/>
</dbReference>
<keyword evidence="3 7" id="KW-0479">Metal-binding</keyword>
<evidence type="ECO:0000256" key="7">
    <source>
        <dbReference type="PIRSR" id="PIRSR602401-1"/>
    </source>
</evidence>
<dbReference type="PANTHER" id="PTHR24291:SF50">
    <property type="entry name" value="BIFUNCTIONAL ALBAFLAVENONE MONOOXYGENASE_TERPENE SYNTHASE"/>
    <property type="match status" value="1"/>
</dbReference>
<evidence type="ECO:0000256" key="3">
    <source>
        <dbReference type="ARBA" id="ARBA00022723"/>
    </source>
</evidence>
<proteinExistence type="inferred from homology"/>
<keyword evidence="5 7" id="KW-0408">Iron</keyword>
<dbReference type="Pfam" id="PF00067">
    <property type="entry name" value="p450"/>
    <property type="match status" value="1"/>
</dbReference>
<dbReference type="GO" id="GO:0005506">
    <property type="term" value="F:iron ion binding"/>
    <property type="evidence" value="ECO:0007669"/>
    <property type="project" value="InterPro"/>
</dbReference>
<dbReference type="Proteomes" id="UP000594008">
    <property type="component" value="Chromosome"/>
</dbReference>
<dbReference type="GO" id="GO:0020037">
    <property type="term" value="F:heme binding"/>
    <property type="evidence" value="ECO:0007669"/>
    <property type="project" value="InterPro"/>
</dbReference>
<keyword evidence="6" id="KW-0503">Monooxygenase</keyword>
<protein>
    <submittedName>
        <fullName evidence="8">Cytochrome P450</fullName>
    </submittedName>
</protein>
<gene>
    <name evidence="8" type="ORF">IPT68_04785</name>
</gene>
<sequence length="456" mass="50397">MSGAVTEPARASTVGTAPGIFPSVSHAIALFRRPLDFLNSLPAHGDLVELRLGPRRAWVICEPQLVQRMLMDPHTFDKGGTQYDRLGALMGNGLVTCPQSEHRRQRTLLQPGFHPSRIPAYTALMAEEAQALCGEWRAGLWVDVTGAMMALTTRVTSRVLFSGSLDAERAALVRESLAAVVRGLFARTVVPVDAVFRVPTPANRRYRHALRRLHALVDAIIAERRNAPPRDDLLSTLLSTREGDGATQRPVTDREIHDQLITLLLTGVETTAMCLASAFGLLARNPETERALHRELDAVLPDGQAPGHEDLARLEYTRCVVTETLRVWPPGWLFTRVTTRDTELGGQRLPRGAMILYSPYLLHHDPASFPEPERFLPERWLPERRTAVPKGAMLPFAAGNRKCIGDRFAMAEAMVGVATVAAHWRLRPVTGHDDRLRPAATLGPRALVMICEPRQA</sequence>
<keyword evidence="9" id="KW-1185">Reference proteome</keyword>
<dbReference type="CDD" id="cd11049">
    <property type="entry name" value="CYP170A1-like"/>
    <property type="match status" value="1"/>
</dbReference>
<keyword evidence="2 7" id="KW-0349">Heme</keyword>
<comment type="cofactor">
    <cofactor evidence="7">
        <name>heme</name>
        <dbReference type="ChEBI" id="CHEBI:30413"/>
    </cofactor>
</comment>
<dbReference type="EMBL" id="CP063374">
    <property type="protein sequence ID" value="QOV45283.1"/>
    <property type="molecule type" value="Genomic_DNA"/>
</dbReference>
<dbReference type="GO" id="GO:0016705">
    <property type="term" value="F:oxidoreductase activity, acting on paired donors, with incorporation or reduction of molecular oxygen"/>
    <property type="evidence" value="ECO:0007669"/>
    <property type="project" value="InterPro"/>
</dbReference>
<evidence type="ECO:0000256" key="2">
    <source>
        <dbReference type="ARBA" id="ARBA00022617"/>
    </source>
</evidence>
<evidence type="ECO:0000256" key="6">
    <source>
        <dbReference type="ARBA" id="ARBA00023033"/>
    </source>
</evidence>
<evidence type="ECO:0000256" key="4">
    <source>
        <dbReference type="ARBA" id="ARBA00023002"/>
    </source>
</evidence>
<evidence type="ECO:0000313" key="9">
    <source>
        <dbReference type="Proteomes" id="UP000594008"/>
    </source>
</evidence>
<evidence type="ECO:0000256" key="5">
    <source>
        <dbReference type="ARBA" id="ARBA00023004"/>
    </source>
</evidence>
<keyword evidence="4" id="KW-0560">Oxidoreductase</keyword>
<dbReference type="InterPro" id="IPR001128">
    <property type="entry name" value="Cyt_P450"/>
</dbReference>
<organism evidence="8 9">
    <name type="scientific">Streptomyces chromofuscus</name>
    <dbReference type="NCBI Taxonomy" id="42881"/>
    <lineage>
        <taxon>Bacteria</taxon>
        <taxon>Bacillati</taxon>
        <taxon>Actinomycetota</taxon>
        <taxon>Actinomycetes</taxon>
        <taxon>Kitasatosporales</taxon>
        <taxon>Streptomycetaceae</taxon>
        <taxon>Streptomyces</taxon>
    </lineage>
</organism>
<reference evidence="8 9" key="1">
    <citation type="submission" date="2020-10" db="EMBL/GenBank/DDBJ databases">
        <title>Streptomyces chromofuscus complate genome analysis.</title>
        <authorList>
            <person name="Anwar N."/>
        </authorList>
    </citation>
    <scope>NUCLEOTIDE SEQUENCE [LARGE SCALE GENOMIC DNA]</scope>
    <source>
        <strain evidence="8 9">DSM 40273</strain>
    </source>
</reference>
<dbReference type="SUPFAM" id="SSF48264">
    <property type="entry name" value="Cytochrome P450"/>
    <property type="match status" value="1"/>
</dbReference>
<evidence type="ECO:0000313" key="8">
    <source>
        <dbReference type="EMBL" id="QOV45283.1"/>
    </source>
</evidence>
<dbReference type="KEGG" id="schf:IPT68_04785"/>